<sequence>MNNKEFEAVIKLPANVRYEYFIKRIADAEEVWGLYDNGWAVTADERGNLLLPFWPKKEFAEACAIEDWKSYKGKLIDLSEFVVEFLPQLKKDGIRPSIFFNNEDSAVLEVDILIRDIEAELENY</sequence>
<reference evidence="2" key="1">
    <citation type="journal article" date="2019" name="Int. J. Syst. Evol. Microbiol.">
        <title>The Global Catalogue of Microorganisms (GCM) 10K type strain sequencing project: providing services to taxonomists for standard genome sequencing and annotation.</title>
        <authorList>
            <consortium name="The Broad Institute Genomics Platform"/>
            <consortium name="The Broad Institute Genome Sequencing Center for Infectious Disease"/>
            <person name="Wu L."/>
            <person name="Ma J."/>
        </authorList>
    </citation>
    <scope>NUCLEOTIDE SEQUENCE [LARGE SCALE GENOMIC DNA]</scope>
    <source>
        <strain evidence="2">CCUG 53519</strain>
    </source>
</reference>
<comment type="caution">
    <text evidence="1">The sequence shown here is derived from an EMBL/GenBank/DDBJ whole genome shotgun (WGS) entry which is preliminary data.</text>
</comment>
<dbReference type="Pfam" id="PF11042">
    <property type="entry name" value="DUF2750"/>
    <property type="match status" value="1"/>
</dbReference>
<accession>A0ABW3Q349</accession>
<organism evidence="1 2">
    <name type="scientific">Paenibacillus provencensis</name>
    <dbReference type="NCBI Taxonomy" id="441151"/>
    <lineage>
        <taxon>Bacteria</taxon>
        <taxon>Bacillati</taxon>
        <taxon>Bacillota</taxon>
        <taxon>Bacilli</taxon>
        <taxon>Bacillales</taxon>
        <taxon>Paenibacillaceae</taxon>
        <taxon>Paenibacillus</taxon>
    </lineage>
</organism>
<evidence type="ECO:0000313" key="2">
    <source>
        <dbReference type="Proteomes" id="UP001597169"/>
    </source>
</evidence>
<dbReference type="EMBL" id="JBHTKX010000002">
    <property type="protein sequence ID" value="MFD1129956.1"/>
    <property type="molecule type" value="Genomic_DNA"/>
</dbReference>
<proteinExistence type="predicted"/>
<evidence type="ECO:0000313" key="1">
    <source>
        <dbReference type="EMBL" id="MFD1129956.1"/>
    </source>
</evidence>
<name>A0ABW3Q349_9BACL</name>
<keyword evidence="2" id="KW-1185">Reference proteome</keyword>
<protein>
    <submittedName>
        <fullName evidence="1">DUF2750 domain-containing protein</fullName>
    </submittedName>
</protein>
<dbReference type="Proteomes" id="UP001597169">
    <property type="component" value="Unassembled WGS sequence"/>
</dbReference>
<gene>
    <name evidence="1" type="ORF">ACFQ3J_17445</name>
</gene>
<dbReference type="RefSeq" id="WP_091160205.1">
    <property type="nucleotide sequence ID" value="NZ_JBHTKX010000002.1"/>
</dbReference>
<dbReference type="InterPro" id="IPR021284">
    <property type="entry name" value="DUF2750"/>
</dbReference>